<dbReference type="InterPro" id="IPR016155">
    <property type="entry name" value="Mopterin_synth/thiamin_S_b"/>
</dbReference>
<dbReference type="RefSeq" id="WP_197480426.1">
    <property type="nucleotide sequence ID" value="NZ_LVZK01000001.1"/>
</dbReference>
<organism evidence="2 3">
    <name type="scientific">Peptidiphaga gingivicola</name>
    <dbReference type="NCBI Taxonomy" id="2741497"/>
    <lineage>
        <taxon>Bacteria</taxon>
        <taxon>Bacillati</taxon>
        <taxon>Actinomycetota</taxon>
        <taxon>Actinomycetes</taxon>
        <taxon>Actinomycetales</taxon>
        <taxon>Actinomycetaceae</taxon>
        <taxon>Peptidiphaga</taxon>
    </lineage>
</organism>
<comment type="caution">
    <text evidence="2">The sequence shown here is derived from an EMBL/GenBank/DDBJ whole genome shotgun (WGS) entry which is preliminary data.</text>
</comment>
<accession>A0A179B6D1</accession>
<dbReference type="InterPro" id="IPR036390">
    <property type="entry name" value="WH_DNA-bd_sf"/>
</dbReference>
<dbReference type="CDD" id="cd17040">
    <property type="entry name" value="Ubl_MoaD_like"/>
    <property type="match status" value="1"/>
</dbReference>
<sequence>MSAERHRFGDLLSAIARLTPAQHSLLTAVSRHNVPVTVTQLAKESGLHSSSVRETIEALYNSGLVTREQLPISGRGRPALGYLTLAPANAAFAGQLLEQSVSAMLAWLRANASNPTEAAYDIGARWGEQAVSDRESAAFLDGPKASGRSDSPVASHADCIRRFLTNMGFAATSHPTSPSCLILNACPYTDPAFPDPLALELRRGAVERIVQAACGADVDVEFAADPDNPVVAKVTLCEGKGRQAAGSGRLTVRFYGGAAEAVQTDSMTFPRSSAPATLRALIDELAAEFPDFARVADISSFLVDERESGADTPLRDGAVVEVLPPFAGG</sequence>
<dbReference type="Pfam" id="PF01047">
    <property type="entry name" value="MarR"/>
    <property type="match status" value="1"/>
</dbReference>
<reference evidence="2 3" key="1">
    <citation type="submission" date="2016-04" db="EMBL/GenBank/DDBJ databases">
        <title>Peptidophaga gingivicola gen. nov., sp. nov., isolated from human subgingival plaque.</title>
        <authorList>
            <person name="Beall C.J."/>
            <person name="Mokrzan E.M."/>
            <person name="Griffen A.L."/>
            <person name="Leys E.J."/>
        </authorList>
    </citation>
    <scope>NUCLEOTIDE SEQUENCE [LARGE SCALE GENOMIC DNA]</scope>
    <source>
        <strain evidence="2 3">BA112</strain>
    </source>
</reference>
<keyword evidence="3" id="KW-1185">Reference proteome</keyword>
<proteinExistence type="predicted"/>
<feature type="domain" description="HTH marR-type" evidence="1">
    <location>
        <begin position="18"/>
        <end position="75"/>
    </location>
</feature>
<dbReference type="Gene3D" id="1.10.10.10">
    <property type="entry name" value="Winged helix-like DNA-binding domain superfamily/Winged helix DNA-binding domain"/>
    <property type="match status" value="1"/>
</dbReference>
<dbReference type="Gene3D" id="3.10.20.30">
    <property type="match status" value="1"/>
</dbReference>
<dbReference type="Pfam" id="PF02597">
    <property type="entry name" value="ThiS"/>
    <property type="match status" value="1"/>
</dbReference>
<name>A0A179B6D1_9ACTO</name>
<evidence type="ECO:0000259" key="1">
    <source>
        <dbReference type="Pfam" id="PF01047"/>
    </source>
</evidence>
<gene>
    <name evidence="2" type="ORF">A4H34_05555</name>
</gene>
<dbReference type="InterPro" id="IPR003749">
    <property type="entry name" value="ThiS/MoaD-like"/>
</dbReference>
<evidence type="ECO:0000313" key="3">
    <source>
        <dbReference type="Proteomes" id="UP000078368"/>
    </source>
</evidence>
<dbReference type="SUPFAM" id="SSF46785">
    <property type="entry name" value="Winged helix' DNA-binding domain"/>
    <property type="match status" value="1"/>
</dbReference>
<dbReference type="STRING" id="1823756.A4H34_05555"/>
<protein>
    <recommendedName>
        <fullName evidence="1">HTH marR-type domain-containing protein</fullName>
    </recommendedName>
</protein>
<dbReference type="InterPro" id="IPR036388">
    <property type="entry name" value="WH-like_DNA-bd_sf"/>
</dbReference>
<dbReference type="AlphaFoldDB" id="A0A179B6D1"/>
<dbReference type="EMBL" id="LVZK01000001">
    <property type="protein sequence ID" value="OAP86594.1"/>
    <property type="molecule type" value="Genomic_DNA"/>
</dbReference>
<dbReference type="Proteomes" id="UP000078368">
    <property type="component" value="Unassembled WGS sequence"/>
</dbReference>
<dbReference type="GO" id="GO:0003700">
    <property type="term" value="F:DNA-binding transcription factor activity"/>
    <property type="evidence" value="ECO:0007669"/>
    <property type="project" value="InterPro"/>
</dbReference>
<dbReference type="SUPFAM" id="SSF54285">
    <property type="entry name" value="MoaD/ThiS"/>
    <property type="match status" value="1"/>
</dbReference>
<evidence type="ECO:0000313" key="2">
    <source>
        <dbReference type="EMBL" id="OAP86594.1"/>
    </source>
</evidence>
<dbReference type="InterPro" id="IPR000835">
    <property type="entry name" value="HTH_MarR-typ"/>
</dbReference>
<dbReference type="InterPro" id="IPR012675">
    <property type="entry name" value="Beta-grasp_dom_sf"/>
</dbReference>